<evidence type="ECO:0000313" key="3">
    <source>
        <dbReference type="Proteomes" id="UP000272942"/>
    </source>
</evidence>
<evidence type="ECO:0000313" key="2">
    <source>
        <dbReference type="EMBL" id="VDP72930.1"/>
    </source>
</evidence>
<dbReference type="WBParaSite" id="ECPE_0000455501-mRNA-1">
    <property type="protein sequence ID" value="ECPE_0000455501-mRNA-1"/>
    <property type="gene ID" value="ECPE_0000455501"/>
</dbReference>
<evidence type="ECO:0000313" key="4">
    <source>
        <dbReference type="WBParaSite" id="ECPE_0000455501-mRNA-1"/>
    </source>
</evidence>
<evidence type="ECO:0000256" key="1">
    <source>
        <dbReference type="SAM" id="SignalP"/>
    </source>
</evidence>
<keyword evidence="1" id="KW-0732">Signal</keyword>
<accession>A0A183AC58</accession>
<reference evidence="4" key="1">
    <citation type="submission" date="2016-06" db="UniProtKB">
        <authorList>
            <consortium name="WormBaseParasite"/>
        </authorList>
    </citation>
    <scope>IDENTIFICATION</scope>
</reference>
<feature type="signal peptide" evidence="1">
    <location>
        <begin position="1"/>
        <end position="19"/>
    </location>
</feature>
<sequence length="269" mass="30416">MGRYNYFLLPLFLLTHIESSHLQAIALDEDKPAETKDAQKSEALCLDFLGILIDHMVRRITVHMDEPKVLEPISNSFFTLTDGRLYGLKNIVRTCPIELAHEEMWLQSAKPTPNQDVHLTEWIQKRDTKLGDVLRLSFCLGIPHNLQLRGSMAVTTFWSTYDPEGVRITLSDISIRATLQLQLNMTGKMRLSIAGMRVEKFGSIRFEPEATGSGSGDEEERTNNGFMSQYASLADWLANGPLYTPLVIILETIMNDSFSALLKEKQPDL</sequence>
<dbReference type="Proteomes" id="UP000272942">
    <property type="component" value="Unassembled WGS sequence"/>
</dbReference>
<reference evidence="2 3" key="2">
    <citation type="submission" date="2018-11" db="EMBL/GenBank/DDBJ databases">
        <authorList>
            <consortium name="Pathogen Informatics"/>
        </authorList>
    </citation>
    <scope>NUCLEOTIDE SEQUENCE [LARGE SCALE GENOMIC DNA]</scope>
    <source>
        <strain evidence="2 3">Egypt</strain>
    </source>
</reference>
<gene>
    <name evidence="2" type="ORF">ECPE_LOCUS4543</name>
</gene>
<proteinExistence type="predicted"/>
<dbReference type="OrthoDB" id="6235790at2759"/>
<feature type="chain" id="PRO_5043137945" evidence="1">
    <location>
        <begin position="20"/>
        <end position="269"/>
    </location>
</feature>
<dbReference type="EMBL" id="UZAN01041404">
    <property type="protein sequence ID" value="VDP72930.1"/>
    <property type="molecule type" value="Genomic_DNA"/>
</dbReference>
<name>A0A183AC58_9TREM</name>
<dbReference type="AlphaFoldDB" id="A0A183AC58"/>
<organism evidence="4">
    <name type="scientific">Echinostoma caproni</name>
    <dbReference type="NCBI Taxonomy" id="27848"/>
    <lineage>
        <taxon>Eukaryota</taxon>
        <taxon>Metazoa</taxon>
        <taxon>Spiralia</taxon>
        <taxon>Lophotrochozoa</taxon>
        <taxon>Platyhelminthes</taxon>
        <taxon>Trematoda</taxon>
        <taxon>Digenea</taxon>
        <taxon>Plagiorchiida</taxon>
        <taxon>Echinostomata</taxon>
        <taxon>Echinostomatoidea</taxon>
        <taxon>Echinostomatidae</taxon>
        <taxon>Echinostoma</taxon>
    </lineage>
</organism>
<protein>
    <submittedName>
        <fullName evidence="4">BPI1 domain-containing protein</fullName>
    </submittedName>
</protein>
<keyword evidence="3" id="KW-1185">Reference proteome</keyword>